<reference evidence="3 4" key="1">
    <citation type="submission" date="2014-12" db="EMBL/GenBank/DDBJ databases">
        <title>16Stimator: statistical estimation of ribosomal gene copy numbers from draft genome assemblies.</title>
        <authorList>
            <person name="Perisin M.A."/>
            <person name="Vetter M."/>
            <person name="Gilbert J.A."/>
            <person name="Bergelson J."/>
        </authorList>
    </citation>
    <scope>NUCLEOTIDE SEQUENCE [LARGE SCALE GENOMIC DNA]</scope>
    <source>
        <strain evidence="3 4">MEDvA23</strain>
    </source>
</reference>
<dbReference type="Proteomes" id="UP000032067">
    <property type="component" value="Unassembled WGS sequence"/>
</dbReference>
<dbReference type="Pfam" id="PF07484">
    <property type="entry name" value="Collar"/>
    <property type="match status" value="1"/>
</dbReference>
<organism evidence="3 4">
    <name type="scientific">Variovorax paradoxus</name>
    <dbReference type="NCBI Taxonomy" id="34073"/>
    <lineage>
        <taxon>Bacteria</taxon>
        <taxon>Pseudomonadati</taxon>
        <taxon>Pseudomonadota</taxon>
        <taxon>Betaproteobacteria</taxon>
        <taxon>Burkholderiales</taxon>
        <taxon>Comamonadaceae</taxon>
        <taxon>Variovorax</taxon>
    </lineage>
</organism>
<dbReference type="EMBL" id="JXQQ01000003">
    <property type="protein sequence ID" value="KIQ37215.1"/>
    <property type="molecule type" value="Genomic_DNA"/>
</dbReference>
<dbReference type="InterPro" id="IPR037053">
    <property type="entry name" value="Phage_tail_collar_dom_sf"/>
</dbReference>
<feature type="domain" description="Phage tail collar" evidence="2">
    <location>
        <begin position="1"/>
        <end position="40"/>
    </location>
</feature>
<accession>A0A0D0N756</accession>
<protein>
    <recommendedName>
        <fullName evidence="2">Phage tail collar domain-containing protein</fullName>
    </recommendedName>
</protein>
<proteinExistence type="predicted"/>
<sequence>MLCDGRKLKVSAYPELFAALGYLYGGASDDFCIPDYRGLFLRGNDAGSGMDPDAAARIGPTGSGTVNGVGSYQCDAMQTHTHTYKAVTLAAVSQSGNAAGQSSGDLETTVPNKPARLTSETRPKNLSINYIIKFR</sequence>
<evidence type="ECO:0000313" key="3">
    <source>
        <dbReference type="EMBL" id="KIQ37215.1"/>
    </source>
</evidence>
<gene>
    <name evidence="3" type="ORF">RT97_00820</name>
</gene>
<name>A0A0D0N756_VARPD</name>
<dbReference type="AlphaFoldDB" id="A0A0D0N756"/>
<evidence type="ECO:0000256" key="1">
    <source>
        <dbReference type="SAM" id="MobiDB-lite"/>
    </source>
</evidence>
<evidence type="ECO:0000259" key="2">
    <source>
        <dbReference type="Pfam" id="PF07484"/>
    </source>
</evidence>
<dbReference type="Gene3D" id="3.90.1340.10">
    <property type="entry name" value="Phage tail collar domain"/>
    <property type="match status" value="1"/>
</dbReference>
<feature type="region of interest" description="Disordered" evidence="1">
    <location>
        <begin position="96"/>
        <end position="119"/>
    </location>
</feature>
<evidence type="ECO:0000313" key="4">
    <source>
        <dbReference type="Proteomes" id="UP000032067"/>
    </source>
</evidence>
<dbReference type="InterPro" id="IPR011083">
    <property type="entry name" value="Phage_tail_collar_dom"/>
</dbReference>
<comment type="caution">
    <text evidence="3">The sequence shown here is derived from an EMBL/GenBank/DDBJ whole genome shotgun (WGS) entry which is preliminary data.</text>
</comment>
<dbReference type="SUPFAM" id="SSF88874">
    <property type="entry name" value="Receptor-binding domain of short tail fibre protein gp12"/>
    <property type="match status" value="1"/>
</dbReference>